<dbReference type="Gene3D" id="3.80.10.10">
    <property type="entry name" value="Ribonuclease Inhibitor"/>
    <property type="match status" value="1"/>
</dbReference>
<evidence type="ECO:0000256" key="6">
    <source>
        <dbReference type="ARBA" id="ARBA00022840"/>
    </source>
</evidence>
<dbReference type="GO" id="GO:0043531">
    <property type="term" value="F:ADP binding"/>
    <property type="evidence" value="ECO:0007669"/>
    <property type="project" value="InterPro"/>
</dbReference>
<feature type="domain" description="Disease resistance N-terminal" evidence="9">
    <location>
        <begin position="18"/>
        <end position="84"/>
    </location>
</feature>
<dbReference type="InterPro" id="IPR032675">
    <property type="entry name" value="LRR_dom_sf"/>
</dbReference>
<evidence type="ECO:0000256" key="3">
    <source>
        <dbReference type="ARBA" id="ARBA00022737"/>
    </source>
</evidence>
<feature type="coiled-coil region" evidence="7">
    <location>
        <begin position="17"/>
        <end position="44"/>
    </location>
</feature>
<keyword evidence="6" id="KW-0067">ATP-binding</keyword>
<name>A0AAV8CY96_9POAL</name>
<dbReference type="GO" id="GO:0051707">
    <property type="term" value="P:response to other organism"/>
    <property type="evidence" value="ECO:0007669"/>
    <property type="project" value="UniProtKB-ARBA"/>
</dbReference>
<dbReference type="Gene3D" id="1.20.5.4130">
    <property type="match status" value="1"/>
</dbReference>
<evidence type="ECO:0000259" key="8">
    <source>
        <dbReference type="Pfam" id="PF00931"/>
    </source>
</evidence>
<dbReference type="InterPro" id="IPR002182">
    <property type="entry name" value="NB-ARC"/>
</dbReference>
<comment type="caution">
    <text evidence="12">The sequence shown here is derived from an EMBL/GenBank/DDBJ whole genome shotgun (WGS) entry which is preliminary data.</text>
</comment>
<dbReference type="Pfam" id="PF23559">
    <property type="entry name" value="WHD_DRP"/>
    <property type="match status" value="1"/>
</dbReference>
<sequence>MLSAIGRALNLTLPYRRNDLKEEIEKLDRKRRRIQATIEEVEKREVHDEAVKLWLQELKCLEGDAENVLDEYHYENLQHQLEVKQAGTTILSGKLTGSESDSEMVNHISSYFSESFLLEMTEIIKQINSRFDEISKDREALQLTNEEGKRRVGVSSINISSTSHFMNKNEIFGMNNDKKKIIDLSLFGVLWDDEKTEKIKIIPILGMGGIGKTTLAKMVYHDLSDQSMFDVMAWLYVSGEYDIIRLTKEIIECATGEHKNRFHGLDKMHEVLQEELVGKTMFLVLDDVWNMPLDDWEMLFVPLKAAKLVRVLVTSRNDAVVRAPYTVSPHRLQFLPEDECMKLLYHCAFGGERMTVKEQSPDIGRQIIKKCGRLPLAIKCIGRALSCNKDKNSWRDILDSELWESNELDPIFLALKVSYYDLPSKLRDCLLFCSLFPKGCRLRRISIIYMWMAHGFLQPKGRKRAEDMGDEYLAELEMRSFIIPCTKSSFCLHNIIYDLARSISAGEIHSIIEEKSSYIPDNIQHLYINKGNRSFQSFRPKKLRTLFNARLRIYGSFIDLHSIRSVRVLGLIGGHVLAFAQSPLKHLRYLGIMEFDGETLPESLCLLYHLQTLEVTDCHFLRELPQNIANLVNLRYLHITRVGIAKLPAMLWQVNNLQMLRFKECCNFRVMPLGISKLKNLQVLQLKSCKQLKELPTDIGNLIKLSLLDLSFSAVTTFPASINLLKSTKVVLTGVPLAQDLPGYLSKWDQELIPFGSQPWQKIGRDDTYTKSGINWKIRNDVEGIDSRLSWISSQNQSFNSRITWMSSPNQSSIGDFPYLDQELENIAEI</sequence>
<feature type="domain" description="Disease resistance R13L4/SHOC-2-like LRR" evidence="11">
    <location>
        <begin position="558"/>
        <end position="662"/>
    </location>
</feature>
<dbReference type="Proteomes" id="UP001140206">
    <property type="component" value="Chromosome 4"/>
</dbReference>
<dbReference type="Pfam" id="PF00931">
    <property type="entry name" value="NB-ARC"/>
    <property type="match status" value="1"/>
</dbReference>
<dbReference type="InterPro" id="IPR058922">
    <property type="entry name" value="WHD_DRP"/>
</dbReference>
<evidence type="ECO:0000313" key="13">
    <source>
        <dbReference type="Proteomes" id="UP001140206"/>
    </source>
</evidence>
<dbReference type="PANTHER" id="PTHR36766">
    <property type="entry name" value="PLANT BROAD-SPECTRUM MILDEW RESISTANCE PROTEIN RPW8"/>
    <property type="match status" value="1"/>
</dbReference>
<dbReference type="PRINTS" id="PR00364">
    <property type="entry name" value="DISEASERSIST"/>
</dbReference>
<evidence type="ECO:0000259" key="9">
    <source>
        <dbReference type="Pfam" id="PF18052"/>
    </source>
</evidence>
<keyword evidence="13" id="KW-1185">Reference proteome</keyword>
<dbReference type="InterPro" id="IPR042197">
    <property type="entry name" value="Apaf_helical"/>
</dbReference>
<dbReference type="EMBL" id="JAMFTS010000004">
    <property type="protein sequence ID" value="KAJ4760942.1"/>
    <property type="molecule type" value="Genomic_DNA"/>
</dbReference>
<keyword evidence="5" id="KW-0611">Plant defense</keyword>
<dbReference type="Gene3D" id="1.10.8.430">
    <property type="entry name" value="Helical domain of apoptotic protease-activating factors"/>
    <property type="match status" value="1"/>
</dbReference>
<dbReference type="Gene3D" id="1.10.10.10">
    <property type="entry name" value="Winged helix-like DNA-binding domain superfamily/Winged helix DNA-binding domain"/>
    <property type="match status" value="1"/>
</dbReference>
<keyword evidence="7" id="KW-0175">Coiled coil</keyword>
<organism evidence="12 13">
    <name type="scientific">Rhynchospora pubera</name>
    <dbReference type="NCBI Taxonomy" id="906938"/>
    <lineage>
        <taxon>Eukaryota</taxon>
        <taxon>Viridiplantae</taxon>
        <taxon>Streptophyta</taxon>
        <taxon>Embryophyta</taxon>
        <taxon>Tracheophyta</taxon>
        <taxon>Spermatophyta</taxon>
        <taxon>Magnoliopsida</taxon>
        <taxon>Liliopsida</taxon>
        <taxon>Poales</taxon>
        <taxon>Cyperaceae</taxon>
        <taxon>Cyperoideae</taxon>
        <taxon>Rhynchosporeae</taxon>
        <taxon>Rhynchospora</taxon>
    </lineage>
</organism>
<evidence type="ECO:0000259" key="10">
    <source>
        <dbReference type="Pfam" id="PF23559"/>
    </source>
</evidence>
<dbReference type="InterPro" id="IPR041118">
    <property type="entry name" value="Rx_N"/>
</dbReference>
<dbReference type="InterPro" id="IPR055414">
    <property type="entry name" value="LRR_R13L4/SHOC2-like"/>
</dbReference>
<evidence type="ECO:0000256" key="5">
    <source>
        <dbReference type="ARBA" id="ARBA00022821"/>
    </source>
</evidence>
<dbReference type="SUPFAM" id="SSF52058">
    <property type="entry name" value="L domain-like"/>
    <property type="match status" value="1"/>
</dbReference>
<keyword evidence="2" id="KW-0433">Leucine-rich repeat</keyword>
<dbReference type="GO" id="GO:0006952">
    <property type="term" value="P:defense response"/>
    <property type="evidence" value="ECO:0007669"/>
    <property type="project" value="UniProtKB-KW"/>
</dbReference>
<feature type="domain" description="Disease resistance protein winged helix" evidence="10">
    <location>
        <begin position="435"/>
        <end position="500"/>
    </location>
</feature>
<evidence type="ECO:0000256" key="4">
    <source>
        <dbReference type="ARBA" id="ARBA00022741"/>
    </source>
</evidence>
<evidence type="ECO:0000313" key="12">
    <source>
        <dbReference type="EMBL" id="KAJ4760942.1"/>
    </source>
</evidence>
<protein>
    <submittedName>
        <fullName evidence="12">Disease resistance protein RGA2</fullName>
    </submittedName>
</protein>
<accession>A0AAV8CY96</accession>
<evidence type="ECO:0000256" key="1">
    <source>
        <dbReference type="ARBA" id="ARBA00008894"/>
    </source>
</evidence>
<dbReference type="AlphaFoldDB" id="A0AAV8CY96"/>
<reference evidence="12" key="1">
    <citation type="submission" date="2022-08" db="EMBL/GenBank/DDBJ databases">
        <authorList>
            <person name="Marques A."/>
        </authorList>
    </citation>
    <scope>NUCLEOTIDE SEQUENCE</scope>
    <source>
        <strain evidence="12">RhyPub2mFocal</strain>
        <tissue evidence="12">Leaves</tissue>
    </source>
</reference>
<dbReference type="Pfam" id="PF18052">
    <property type="entry name" value="Rx_N"/>
    <property type="match status" value="1"/>
</dbReference>
<evidence type="ECO:0000259" key="11">
    <source>
        <dbReference type="Pfam" id="PF23598"/>
    </source>
</evidence>
<dbReference type="InterPro" id="IPR027417">
    <property type="entry name" value="P-loop_NTPase"/>
</dbReference>
<evidence type="ECO:0000256" key="7">
    <source>
        <dbReference type="SAM" id="Coils"/>
    </source>
</evidence>
<gene>
    <name evidence="12" type="ORF">LUZ62_071317</name>
</gene>
<feature type="domain" description="NB-ARC" evidence="8">
    <location>
        <begin position="196"/>
        <end position="349"/>
    </location>
</feature>
<dbReference type="Pfam" id="PF23598">
    <property type="entry name" value="LRR_14"/>
    <property type="match status" value="1"/>
</dbReference>
<dbReference type="GO" id="GO:0005524">
    <property type="term" value="F:ATP binding"/>
    <property type="evidence" value="ECO:0007669"/>
    <property type="project" value="UniProtKB-KW"/>
</dbReference>
<dbReference type="PANTHER" id="PTHR36766:SF64">
    <property type="entry name" value="OS12G0206100 PROTEIN"/>
    <property type="match status" value="1"/>
</dbReference>
<dbReference type="SUPFAM" id="SSF52540">
    <property type="entry name" value="P-loop containing nucleoside triphosphate hydrolases"/>
    <property type="match status" value="1"/>
</dbReference>
<proteinExistence type="inferred from homology"/>
<evidence type="ECO:0000256" key="2">
    <source>
        <dbReference type="ARBA" id="ARBA00022614"/>
    </source>
</evidence>
<keyword evidence="3" id="KW-0677">Repeat</keyword>
<comment type="similarity">
    <text evidence="1">Belongs to the disease resistance NB-LRR family.</text>
</comment>
<dbReference type="Gene3D" id="3.40.50.300">
    <property type="entry name" value="P-loop containing nucleotide triphosphate hydrolases"/>
    <property type="match status" value="1"/>
</dbReference>
<dbReference type="InterPro" id="IPR036388">
    <property type="entry name" value="WH-like_DNA-bd_sf"/>
</dbReference>
<keyword evidence="4" id="KW-0547">Nucleotide-binding</keyword>